<dbReference type="GO" id="GO:0004497">
    <property type="term" value="F:monooxygenase activity"/>
    <property type="evidence" value="ECO:0007669"/>
    <property type="project" value="UniProtKB-KW"/>
</dbReference>
<gene>
    <name evidence="5" type="ORF">D3227_26680</name>
</gene>
<dbReference type="InterPro" id="IPR036396">
    <property type="entry name" value="Cyt_P450_sf"/>
</dbReference>
<evidence type="ECO:0000313" key="5">
    <source>
        <dbReference type="EMBL" id="RJT32607.1"/>
    </source>
</evidence>
<dbReference type="PANTHER" id="PTHR46696:SF1">
    <property type="entry name" value="CYTOCHROME P450 YJIB-RELATED"/>
    <property type="match status" value="1"/>
</dbReference>
<keyword evidence="3" id="KW-0349">Heme</keyword>
<comment type="similarity">
    <text evidence="2 3">Belongs to the cytochrome P450 family.</text>
</comment>
<dbReference type="GO" id="GO:0005506">
    <property type="term" value="F:iron ion binding"/>
    <property type="evidence" value="ECO:0007669"/>
    <property type="project" value="InterPro"/>
</dbReference>
<comment type="caution">
    <text evidence="5">The sequence shown here is derived from an EMBL/GenBank/DDBJ whole genome shotgun (WGS) entry which is preliminary data.</text>
</comment>
<dbReference type="EMBL" id="QZWZ01000026">
    <property type="protein sequence ID" value="RJT32607.1"/>
    <property type="molecule type" value="Genomic_DNA"/>
</dbReference>
<keyword evidence="3" id="KW-0479">Metal-binding</keyword>
<dbReference type="GO" id="GO:0016705">
    <property type="term" value="F:oxidoreductase activity, acting on paired donors, with incorporation or reduction of molecular oxygen"/>
    <property type="evidence" value="ECO:0007669"/>
    <property type="project" value="InterPro"/>
</dbReference>
<comment type="cofactor">
    <cofactor evidence="1">
        <name>heme</name>
        <dbReference type="ChEBI" id="CHEBI:30413"/>
    </cofactor>
</comment>
<keyword evidence="3" id="KW-0408">Iron</keyword>
<dbReference type="InterPro" id="IPR017972">
    <property type="entry name" value="Cyt_P450_CS"/>
</dbReference>
<evidence type="ECO:0000256" key="4">
    <source>
        <dbReference type="SAM" id="MobiDB-lite"/>
    </source>
</evidence>
<dbReference type="PROSITE" id="PS00086">
    <property type="entry name" value="CYTOCHROME_P450"/>
    <property type="match status" value="1"/>
</dbReference>
<dbReference type="PRINTS" id="PR00359">
    <property type="entry name" value="BP450"/>
</dbReference>
<dbReference type="GO" id="GO:0020037">
    <property type="term" value="F:heme binding"/>
    <property type="evidence" value="ECO:0007669"/>
    <property type="project" value="InterPro"/>
</dbReference>
<keyword evidence="3" id="KW-0560">Oxidoreductase</keyword>
<accession>A0A3A5KNC1</accession>
<dbReference type="InterPro" id="IPR002397">
    <property type="entry name" value="Cyt_P450_B"/>
</dbReference>
<name>A0A3A5KNC1_9HYPH</name>
<dbReference type="SUPFAM" id="SSF48264">
    <property type="entry name" value="Cytochrome P450"/>
    <property type="match status" value="1"/>
</dbReference>
<feature type="region of interest" description="Disordered" evidence="4">
    <location>
        <begin position="1"/>
        <end position="21"/>
    </location>
</feature>
<keyword evidence="3" id="KW-0503">Monooxygenase</keyword>
<evidence type="ECO:0000313" key="6">
    <source>
        <dbReference type="Proteomes" id="UP000272706"/>
    </source>
</evidence>
<organism evidence="5 6">
    <name type="scientific">Mesorhizobium waimense</name>
    <dbReference type="NCBI Taxonomy" id="1300307"/>
    <lineage>
        <taxon>Bacteria</taxon>
        <taxon>Pseudomonadati</taxon>
        <taxon>Pseudomonadota</taxon>
        <taxon>Alphaproteobacteria</taxon>
        <taxon>Hyphomicrobiales</taxon>
        <taxon>Phyllobacteriaceae</taxon>
        <taxon>Mesorhizobium</taxon>
    </lineage>
</organism>
<dbReference type="InterPro" id="IPR001128">
    <property type="entry name" value="Cyt_P450"/>
</dbReference>
<protein>
    <submittedName>
        <fullName evidence="5">Cytochrome P450</fullName>
    </submittedName>
</protein>
<proteinExistence type="inferred from homology"/>
<keyword evidence="6" id="KW-1185">Reference proteome</keyword>
<dbReference type="Gene3D" id="1.10.630.10">
    <property type="entry name" value="Cytochrome P450"/>
    <property type="match status" value="1"/>
</dbReference>
<dbReference type="OrthoDB" id="9801155at2"/>
<evidence type="ECO:0000256" key="1">
    <source>
        <dbReference type="ARBA" id="ARBA00001971"/>
    </source>
</evidence>
<dbReference type="Proteomes" id="UP000272706">
    <property type="component" value="Unassembled WGS sequence"/>
</dbReference>
<dbReference type="Pfam" id="PF00067">
    <property type="entry name" value="p450"/>
    <property type="match status" value="1"/>
</dbReference>
<dbReference type="PANTHER" id="PTHR46696">
    <property type="entry name" value="P450, PUTATIVE (EUROFUNG)-RELATED"/>
    <property type="match status" value="1"/>
</dbReference>
<sequence length="376" mass="41201">MMSHRSKPRDQSRQTFTSPGLSDFEPIGYSAATGGWVVRGVAEGHQILNSENFGLDVYDEIEADHAKVHTFMMAAPPLHLTYRRALATAFHRAVVARMETTILDPAAGATAEAVIRRIKEEGSAALVTECIWPYQSSVIYHLSGIARDAGDEIVAGFRLLHAVSAAQSDHDPRDVTAYVHGRTAELLGDARSRGAGLLPDILATPEIAALDDEEYAMMFLGFFRTLAVRIGHDLPATLLRRIASLASVQHELRRSPALSYSAANEAVRMQDWGVIPRRVTAECRVGGKRLRLGDNVFILLGDAGKDPRLFTEPDTFRPDRPYLDRQLAFGAGEHRCPGAHFARAMAARLALAILSRTRQITLTARDDGTDRLVVDA</sequence>
<dbReference type="AlphaFoldDB" id="A0A3A5KNC1"/>
<evidence type="ECO:0000256" key="2">
    <source>
        <dbReference type="ARBA" id="ARBA00010617"/>
    </source>
</evidence>
<evidence type="ECO:0000256" key="3">
    <source>
        <dbReference type="RuleBase" id="RU000461"/>
    </source>
</evidence>
<reference evidence="5 6" key="1">
    <citation type="submission" date="2018-09" db="EMBL/GenBank/DDBJ databases">
        <title>Mesorhizobium carmichaelinearum sp. nov. isolated from Carmichaelinea spp. root nodules in New Zealand.</title>
        <authorList>
            <person name="De Meyer S.E."/>
        </authorList>
    </citation>
    <scope>NUCLEOTIDE SEQUENCE [LARGE SCALE GENOMIC DNA]</scope>
    <source>
        <strain evidence="5 6">ICMP19557</strain>
    </source>
</reference>